<accession>A0A128A1X0</accession>
<gene>
    <name evidence="7" type="ORF">NDEV_0563</name>
</gene>
<evidence type="ECO:0000256" key="2">
    <source>
        <dbReference type="ARBA" id="ARBA00023172"/>
    </source>
</evidence>
<name>A0A128A1X0_9ARCH</name>
<dbReference type="SUPFAM" id="SSF56349">
    <property type="entry name" value="DNA breaking-rejoining enzymes"/>
    <property type="match status" value="1"/>
</dbReference>
<feature type="domain" description="Core-binding (CB)" evidence="6">
    <location>
        <begin position="12"/>
        <end position="96"/>
    </location>
</feature>
<evidence type="ECO:0000259" key="6">
    <source>
        <dbReference type="PROSITE" id="PS51900"/>
    </source>
</evidence>
<evidence type="ECO:0000313" key="8">
    <source>
        <dbReference type="Proteomes" id="UP000196239"/>
    </source>
</evidence>
<dbReference type="InterPro" id="IPR002104">
    <property type="entry name" value="Integrase_catalytic"/>
</dbReference>
<keyword evidence="4" id="KW-0175">Coiled coil</keyword>
<dbReference type="GO" id="GO:0015074">
    <property type="term" value="P:DNA integration"/>
    <property type="evidence" value="ECO:0007669"/>
    <property type="project" value="InterPro"/>
</dbReference>
<dbReference type="Gene3D" id="1.10.443.10">
    <property type="entry name" value="Intergrase catalytic core"/>
    <property type="match status" value="1"/>
</dbReference>
<feature type="domain" description="Tyr recombinase" evidence="5">
    <location>
        <begin position="140"/>
        <end position="342"/>
    </location>
</feature>
<dbReference type="KEGG" id="ndv:NDEV_0563"/>
<dbReference type="EMBL" id="LN890280">
    <property type="protein sequence ID" value="CUR51328.1"/>
    <property type="molecule type" value="Genomic_DNA"/>
</dbReference>
<keyword evidence="8" id="KW-1185">Reference proteome</keyword>
<dbReference type="GO" id="GO:0006310">
    <property type="term" value="P:DNA recombination"/>
    <property type="evidence" value="ECO:0007669"/>
    <property type="project" value="UniProtKB-KW"/>
</dbReference>
<dbReference type="InterPro" id="IPR013762">
    <property type="entry name" value="Integrase-like_cat_sf"/>
</dbReference>
<dbReference type="PROSITE" id="PS51898">
    <property type="entry name" value="TYR_RECOMBINASE"/>
    <property type="match status" value="1"/>
</dbReference>
<evidence type="ECO:0000256" key="4">
    <source>
        <dbReference type="SAM" id="Coils"/>
    </source>
</evidence>
<keyword evidence="2" id="KW-0233">DNA recombination</keyword>
<proteinExistence type="predicted"/>
<protein>
    <submittedName>
        <fullName evidence="7">Integrase</fullName>
    </submittedName>
</protein>
<evidence type="ECO:0000256" key="3">
    <source>
        <dbReference type="PROSITE-ProRule" id="PRU01248"/>
    </source>
</evidence>
<evidence type="ECO:0000259" key="5">
    <source>
        <dbReference type="PROSITE" id="PS51898"/>
    </source>
</evidence>
<evidence type="ECO:0000313" key="7">
    <source>
        <dbReference type="EMBL" id="CUR51328.1"/>
    </source>
</evidence>
<evidence type="ECO:0000256" key="1">
    <source>
        <dbReference type="ARBA" id="ARBA00023125"/>
    </source>
</evidence>
<sequence>MVSLEISFEDINKETDPYQLFLDSIKSPDTLRRYRNFLNDFLKLIPSKIYEEVLKKSPQNREPKLLATYFLELAKTSPDTVSRIIVQYIKNQIELVKTEQMSPNTLPNHVKPIKAFLDSNGVALHWKSFYKLYPRTRPAADDRAYTREELQKMLEISTDITDKIIVQMFSAGGFRLESWNYFIWKDVVFFKNQDGSFKGAALLVYRGDPESYWTFLTPECCRSLEIYREMWRSQTGRYPKPDEPLLKSVKYPIVTRLNALGVKKRIEKIVKAIGLRPPLPAGKRRHEVALDHGFRKYFATMMRRAKVNFLDKEDMMGHKVGLEQHYERYQEDDFERFPEYQKAISFLTISDSERQKYELELKDKKINEIESTIRDENKKLIEDLEILKLKVERMAESSKKNNQ</sequence>
<dbReference type="GO" id="GO:0003677">
    <property type="term" value="F:DNA binding"/>
    <property type="evidence" value="ECO:0007669"/>
    <property type="project" value="UniProtKB-UniRule"/>
</dbReference>
<organism evidence="7 8">
    <name type="scientific">Nitrosotalea devaniterrae</name>
    <dbReference type="NCBI Taxonomy" id="1078905"/>
    <lineage>
        <taxon>Archaea</taxon>
        <taxon>Nitrososphaerota</taxon>
        <taxon>Nitrososphaeria</taxon>
        <taxon>Nitrosotaleales</taxon>
        <taxon>Nitrosotaleaceae</taxon>
        <taxon>Nitrosotalea</taxon>
    </lineage>
</organism>
<dbReference type="Proteomes" id="UP000196239">
    <property type="component" value="Chromosome 1"/>
</dbReference>
<dbReference type="InterPro" id="IPR011010">
    <property type="entry name" value="DNA_brk_join_enz"/>
</dbReference>
<dbReference type="AlphaFoldDB" id="A0A128A1X0"/>
<feature type="coiled-coil region" evidence="4">
    <location>
        <begin position="359"/>
        <end position="397"/>
    </location>
</feature>
<reference evidence="8" key="1">
    <citation type="submission" date="2015-10" db="EMBL/GenBank/DDBJ databases">
        <authorList>
            <person name="Lehtovirta-Morley L.E."/>
            <person name="Vieille C."/>
        </authorList>
    </citation>
    <scope>NUCLEOTIDE SEQUENCE [LARGE SCALE GENOMIC DNA]</scope>
</reference>
<dbReference type="PROSITE" id="PS51900">
    <property type="entry name" value="CB"/>
    <property type="match status" value="1"/>
</dbReference>
<dbReference type="InterPro" id="IPR044068">
    <property type="entry name" value="CB"/>
</dbReference>
<keyword evidence="1 3" id="KW-0238">DNA-binding</keyword>